<dbReference type="Gramene" id="OIW01886">
    <property type="protein sequence ID" value="OIW01886"/>
    <property type="gene ID" value="TanjilG_31068"/>
</dbReference>
<reference evidence="1 2" key="1">
    <citation type="journal article" date="2017" name="Plant Biotechnol. J.">
        <title>A comprehensive draft genome sequence for lupin (Lupinus angustifolius), an emerging health food: insights into plant-microbe interactions and legume evolution.</title>
        <authorList>
            <person name="Hane J.K."/>
            <person name="Ming Y."/>
            <person name="Kamphuis L.G."/>
            <person name="Nelson M.N."/>
            <person name="Garg G."/>
            <person name="Atkins C.A."/>
            <person name="Bayer P.E."/>
            <person name="Bravo A."/>
            <person name="Bringans S."/>
            <person name="Cannon S."/>
            <person name="Edwards D."/>
            <person name="Foley R."/>
            <person name="Gao L.L."/>
            <person name="Harrison M.J."/>
            <person name="Huang W."/>
            <person name="Hurgobin B."/>
            <person name="Li S."/>
            <person name="Liu C.W."/>
            <person name="McGrath A."/>
            <person name="Morahan G."/>
            <person name="Murray J."/>
            <person name="Weller J."/>
            <person name="Jian J."/>
            <person name="Singh K.B."/>
        </authorList>
    </citation>
    <scope>NUCLEOTIDE SEQUENCE [LARGE SCALE GENOMIC DNA]</scope>
    <source>
        <strain evidence="2">cv. Tanjil</strain>
        <tissue evidence="1">Whole plant</tissue>
    </source>
</reference>
<dbReference type="AlphaFoldDB" id="A0A4P1R4S3"/>
<keyword evidence="2" id="KW-1185">Reference proteome</keyword>
<gene>
    <name evidence="1" type="ORF">TanjilG_31068</name>
</gene>
<sequence>NSIMSRIECSQKVLEKGSSKEDVLDFLKNGKEWCESVFWLTAKWELQSGPSERLVWIRTIGVLLQVWCEEFFKLLTQQLDLKGKDKLEGMTTSTGEDGTGIAVTPFIECFSESLGGDNNGVDKGILMLANFVVLEVGQSSLHPKGVKYVILDRDNSTIRKGKKKENLFLKPSYHRSIIGGKNGVGQKKKVLNSDDSNFNQANRWHFQGNDQIAAMLWNIGQKIGVTFFGKESEMVHNIGLLEKNDRVGSLKSN</sequence>
<accession>A0A4P1R4S3</accession>
<dbReference type="Proteomes" id="UP000188354">
    <property type="component" value="Chromosome LG11"/>
</dbReference>
<feature type="non-terminal residue" evidence="1">
    <location>
        <position position="1"/>
    </location>
</feature>
<protein>
    <recommendedName>
        <fullName evidence="3">DUF4283 domain-containing protein</fullName>
    </recommendedName>
</protein>
<proteinExistence type="predicted"/>
<evidence type="ECO:0000313" key="1">
    <source>
        <dbReference type="EMBL" id="OIW01886.1"/>
    </source>
</evidence>
<evidence type="ECO:0000313" key="2">
    <source>
        <dbReference type="Proteomes" id="UP000188354"/>
    </source>
</evidence>
<evidence type="ECO:0008006" key="3">
    <source>
        <dbReference type="Google" id="ProtNLM"/>
    </source>
</evidence>
<organism evidence="1 2">
    <name type="scientific">Lupinus angustifolius</name>
    <name type="common">Narrow-leaved blue lupine</name>
    <dbReference type="NCBI Taxonomy" id="3871"/>
    <lineage>
        <taxon>Eukaryota</taxon>
        <taxon>Viridiplantae</taxon>
        <taxon>Streptophyta</taxon>
        <taxon>Embryophyta</taxon>
        <taxon>Tracheophyta</taxon>
        <taxon>Spermatophyta</taxon>
        <taxon>Magnoliopsida</taxon>
        <taxon>eudicotyledons</taxon>
        <taxon>Gunneridae</taxon>
        <taxon>Pentapetalae</taxon>
        <taxon>rosids</taxon>
        <taxon>fabids</taxon>
        <taxon>Fabales</taxon>
        <taxon>Fabaceae</taxon>
        <taxon>Papilionoideae</taxon>
        <taxon>50 kb inversion clade</taxon>
        <taxon>genistoids sensu lato</taxon>
        <taxon>core genistoids</taxon>
        <taxon>Genisteae</taxon>
        <taxon>Lupinus</taxon>
    </lineage>
</organism>
<name>A0A4P1R4S3_LUPAN</name>
<dbReference type="EMBL" id="CM007371">
    <property type="protein sequence ID" value="OIW01886.1"/>
    <property type="molecule type" value="Genomic_DNA"/>
</dbReference>